<accession>A0A1X0Q5Q0</accession>
<keyword evidence="1" id="KW-0812">Transmembrane</keyword>
<proteinExistence type="predicted"/>
<name>A0A1X0Q5Q0_9MICR</name>
<dbReference type="AlphaFoldDB" id="A0A1X0Q5Q0"/>
<evidence type="ECO:0000313" key="3">
    <source>
        <dbReference type="Proteomes" id="UP000192501"/>
    </source>
</evidence>
<keyword evidence="1" id="KW-0472">Membrane</keyword>
<organism evidence="2 3">
    <name type="scientific">Hepatospora eriocheir</name>
    <dbReference type="NCBI Taxonomy" id="1081669"/>
    <lineage>
        <taxon>Eukaryota</taxon>
        <taxon>Fungi</taxon>
        <taxon>Fungi incertae sedis</taxon>
        <taxon>Microsporidia</taxon>
        <taxon>Hepatosporidae</taxon>
        <taxon>Hepatospora</taxon>
    </lineage>
</organism>
<keyword evidence="1" id="KW-1133">Transmembrane helix</keyword>
<dbReference type="VEuPathDB" id="MicrosporidiaDB:A0H76_1596"/>
<evidence type="ECO:0000256" key="1">
    <source>
        <dbReference type="SAM" id="Phobius"/>
    </source>
</evidence>
<protein>
    <submittedName>
        <fullName evidence="2">Uncharacterized protein</fullName>
    </submittedName>
</protein>
<reference evidence="2 3" key="1">
    <citation type="journal article" date="2017" name="Environ. Microbiol.">
        <title>Decay of the glycolytic pathway and adaptation to intranuclear parasitism within Enterocytozoonidae microsporidia.</title>
        <authorList>
            <person name="Wiredu Boakye D."/>
            <person name="Jaroenlak P."/>
            <person name="Prachumwat A."/>
            <person name="Williams T.A."/>
            <person name="Bateman K.S."/>
            <person name="Itsathitphaisarn O."/>
            <person name="Sritunyalucksana K."/>
            <person name="Paszkiewicz K.H."/>
            <person name="Moore K.A."/>
            <person name="Stentiford G.D."/>
            <person name="Williams B.A."/>
        </authorList>
    </citation>
    <scope>NUCLEOTIDE SEQUENCE [LARGE SCALE GENOMIC DNA]</scope>
    <source>
        <strain evidence="3">canceri</strain>
    </source>
</reference>
<feature type="transmembrane region" description="Helical" evidence="1">
    <location>
        <begin position="40"/>
        <end position="58"/>
    </location>
</feature>
<gene>
    <name evidence="2" type="ORF">A0H76_1596</name>
</gene>
<dbReference type="Proteomes" id="UP000192501">
    <property type="component" value="Unassembled WGS sequence"/>
</dbReference>
<dbReference type="EMBL" id="LTAI01001997">
    <property type="protein sequence ID" value="ORD93118.1"/>
    <property type="molecule type" value="Genomic_DNA"/>
</dbReference>
<sequence>MSGKSKLKRLNKRKKNKKQFIDNVECINTSMIKHRPTFRGYVHALGLLITIGILIIILPHLNLFSEVTNNDSYVLLYFLIQILQFGLL</sequence>
<evidence type="ECO:0000313" key="2">
    <source>
        <dbReference type="EMBL" id="ORD93118.1"/>
    </source>
</evidence>
<comment type="caution">
    <text evidence="2">The sequence shown here is derived from an EMBL/GenBank/DDBJ whole genome shotgun (WGS) entry which is preliminary data.</text>
</comment>